<dbReference type="InterPro" id="IPR008988">
    <property type="entry name" value="Transcriptional_repressor_C"/>
</dbReference>
<dbReference type="Gene3D" id="2.30.30.90">
    <property type="match status" value="1"/>
</dbReference>
<dbReference type="GO" id="GO:0046914">
    <property type="term" value="F:transition metal ion binding"/>
    <property type="evidence" value="ECO:0007669"/>
    <property type="project" value="InterPro"/>
</dbReference>
<feature type="domain" description="Ferrous iron transporter FeoA-like" evidence="2">
    <location>
        <begin position="1"/>
        <end position="78"/>
    </location>
</feature>
<evidence type="ECO:0000259" key="2">
    <source>
        <dbReference type="SMART" id="SM00899"/>
    </source>
</evidence>
<dbReference type="RefSeq" id="WP_214624777.1">
    <property type="nucleotide sequence ID" value="NZ_JAHGAW010000011.1"/>
</dbReference>
<proteinExistence type="predicted"/>
<name>A0A9X1DEM3_9SPHN</name>
<keyword evidence="1" id="KW-0408">Iron</keyword>
<keyword evidence="4" id="KW-1185">Reference proteome</keyword>
<dbReference type="AlphaFoldDB" id="A0A9X1DEM3"/>
<reference evidence="3" key="1">
    <citation type="submission" date="2021-05" db="EMBL/GenBank/DDBJ databases">
        <title>Genome of Sphingobium sp. strain.</title>
        <authorList>
            <person name="Fan R."/>
        </authorList>
    </citation>
    <scope>NUCLEOTIDE SEQUENCE</scope>
    <source>
        <strain evidence="3">H33</strain>
    </source>
</reference>
<protein>
    <submittedName>
        <fullName evidence="3">FeoA domain-containing protein</fullName>
    </submittedName>
</protein>
<dbReference type="SMART" id="SM00899">
    <property type="entry name" value="FeoA"/>
    <property type="match status" value="1"/>
</dbReference>
<evidence type="ECO:0000313" key="4">
    <source>
        <dbReference type="Proteomes" id="UP001138757"/>
    </source>
</evidence>
<sequence>MLLTKLTPNLPAYVDIVDWSAMSETDGRRLRELGLCEGASIELLHRAGFTGRGAHACRVGRMIVAMRAAHAAAITVRSQMDPIDSVADGMSREVGAA</sequence>
<dbReference type="SUPFAM" id="SSF50037">
    <property type="entry name" value="C-terminal domain of transcriptional repressors"/>
    <property type="match status" value="1"/>
</dbReference>
<dbReference type="Pfam" id="PF04023">
    <property type="entry name" value="FeoA"/>
    <property type="match status" value="1"/>
</dbReference>
<comment type="caution">
    <text evidence="3">The sequence shown here is derived from an EMBL/GenBank/DDBJ whole genome shotgun (WGS) entry which is preliminary data.</text>
</comment>
<gene>
    <name evidence="3" type="ORF">KK488_16340</name>
</gene>
<dbReference type="Proteomes" id="UP001138757">
    <property type="component" value="Unassembled WGS sequence"/>
</dbReference>
<dbReference type="InterPro" id="IPR007167">
    <property type="entry name" value="Fe-transptr_FeoA-like"/>
</dbReference>
<evidence type="ECO:0000256" key="1">
    <source>
        <dbReference type="ARBA" id="ARBA00023004"/>
    </source>
</evidence>
<dbReference type="InterPro" id="IPR038157">
    <property type="entry name" value="FeoA_core_dom"/>
</dbReference>
<evidence type="ECO:0000313" key="3">
    <source>
        <dbReference type="EMBL" id="MBT2188525.1"/>
    </source>
</evidence>
<accession>A0A9X1DEM3</accession>
<organism evidence="3 4">
    <name type="scientific">Sphingobium nicotianae</name>
    <dbReference type="NCBI Taxonomy" id="2782607"/>
    <lineage>
        <taxon>Bacteria</taxon>
        <taxon>Pseudomonadati</taxon>
        <taxon>Pseudomonadota</taxon>
        <taxon>Alphaproteobacteria</taxon>
        <taxon>Sphingomonadales</taxon>
        <taxon>Sphingomonadaceae</taxon>
        <taxon>Sphingobium</taxon>
    </lineage>
</organism>
<dbReference type="EMBL" id="JAHGAW010000011">
    <property type="protein sequence ID" value="MBT2188525.1"/>
    <property type="molecule type" value="Genomic_DNA"/>
</dbReference>